<protein>
    <submittedName>
        <fullName evidence="1">Uncharacterized protein</fullName>
    </submittedName>
</protein>
<evidence type="ECO:0000313" key="2">
    <source>
        <dbReference type="Proteomes" id="UP001056120"/>
    </source>
</evidence>
<reference evidence="1 2" key="2">
    <citation type="journal article" date="2022" name="Mol. Ecol. Resour.">
        <title>The genomes of chicory, endive, great burdock and yacon provide insights into Asteraceae paleo-polyploidization history and plant inulin production.</title>
        <authorList>
            <person name="Fan W."/>
            <person name="Wang S."/>
            <person name="Wang H."/>
            <person name="Wang A."/>
            <person name="Jiang F."/>
            <person name="Liu H."/>
            <person name="Zhao H."/>
            <person name="Xu D."/>
            <person name="Zhang Y."/>
        </authorList>
    </citation>
    <scope>NUCLEOTIDE SEQUENCE [LARGE SCALE GENOMIC DNA]</scope>
    <source>
        <strain evidence="2">cv. Yunnan</strain>
        <tissue evidence="1">Leaves</tissue>
    </source>
</reference>
<name>A0ACB9HH60_9ASTR</name>
<dbReference type="Proteomes" id="UP001056120">
    <property type="component" value="Linkage Group LG12"/>
</dbReference>
<accession>A0ACB9HH60</accession>
<dbReference type="EMBL" id="CM042029">
    <property type="protein sequence ID" value="KAI3794606.1"/>
    <property type="molecule type" value="Genomic_DNA"/>
</dbReference>
<sequence>MLNLLRFLLLLQGPFDILQKVYKPHCIIFYRFLKARKFDIEKANVTWADMIHWRKEFCADTIIDQPEGLYEWGRRW</sequence>
<comment type="caution">
    <text evidence="1">The sequence shown here is derived from an EMBL/GenBank/DDBJ whole genome shotgun (WGS) entry which is preliminary data.</text>
</comment>
<organism evidence="1 2">
    <name type="scientific">Smallanthus sonchifolius</name>
    <dbReference type="NCBI Taxonomy" id="185202"/>
    <lineage>
        <taxon>Eukaryota</taxon>
        <taxon>Viridiplantae</taxon>
        <taxon>Streptophyta</taxon>
        <taxon>Embryophyta</taxon>
        <taxon>Tracheophyta</taxon>
        <taxon>Spermatophyta</taxon>
        <taxon>Magnoliopsida</taxon>
        <taxon>eudicotyledons</taxon>
        <taxon>Gunneridae</taxon>
        <taxon>Pentapetalae</taxon>
        <taxon>asterids</taxon>
        <taxon>campanulids</taxon>
        <taxon>Asterales</taxon>
        <taxon>Asteraceae</taxon>
        <taxon>Asteroideae</taxon>
        <taxon>Heliantheae alliance</taxon>
        <taxon>Millerieae</taxon>
        <taxon>Smallanthus</taxon>
    </lineage>
</organism>
<evidence type="ECO:0000313" key="1">
    <source>
        <dbReference type="EMBL" id="KAI3794606.1"/>
    </source>
</evidence>
<proteinExistence type="predicted"/>
<gene>
    <name evidence="1" type="ORF">L1987_37238</name>
</gene>
<keyword evidence="2" id="KW-1185">Reference proteome</keyword>
<reference evidence="2" key="1">
    <citation type="journal article" date="2022" name="Mol. Ecol. Resour.">
        <title>The genomes of chicory, endive, great burdock and yacon provide insights into Asteraceae palaeo-polyploidization history and plant inulin production.</title>
        <authorList>
            <person name="Fan W."/>
            <person name="Wang S."/>
            <person name="Wang H."/>
            <person name="Wang A."/>
            <person name="Jiang F."/>
            <person name="Liu H."/>
            <person name="Zhao H."/>
            <person name="Xu D."/>
            <person name="Zhang Y."/>
        </authorList>
    </citation>
    <scope>NUCLEOTIDE SEQUENCE [LARGE SCALE GENOMIC DNA]</scope>
    <source>
        <strain evidence="2">cv. Yunnan</strain>
    </source>
</reference>